<dbReference type="Gene3D" id="1.10.533.10">
    <property type="entry name" value="Death Domain, Fas"/>
    <property type="match status" value="1"/>
</dbReference>
<evidence type="ECO:0000313" key="3">
    <source>
        <dbReference type="EMBL" id="JAV23731.1"/>
    </source>
</evidence>
<dbReference type="CDD" id="cd01670">
    <property type="entry name" value="Death"/>
    <property type="match status" value="1"/>
</dbReference>
<evidence type="ECO:0000259" key="2">
    <source>
        <dbReference type="PROSITE" id="PS50017"/>
    </source>
</evidence>
<feature type="region of interest" description="Disordered" evidence="1">
    <location>
        <begin position="22"/>
        <end position="73"/>
    </location>
</feature>
<dbReference type="SUPFAM" id="SSF47986">
    <property type="entry name" value="DEATH domain"/>
    <property type="match status" value="1"/>
</dbReference>
<dbReference type="Pfam" id="PF00531">
    <property type="entry name" value="Death"/>
    <property type="match status" value="1"/>
</dbReference>
<feature type="domain" description="Death" evidence="2">
    <location>
        <begin position="168"/>
        <end position="234"/>
    </location>
</feature>
<feature type="compositionally biased region" description="Basic and acidic residues" evidence="1">
    <location>
        <begin position="29"/>
        <end position="38"/>
    </location>
</feature>
<dbReference type="PROSITE" id="PS50017">
    <property type="entry name" value="DEATH_DOMAIN"/>
    <property type="match status" value="1"/>
</dbReference>
<dbReference type="GO" id="GO:0007165">
    <property type="term" value="P:signal transduction"/>
    <property type="evidence" value="ECO:0007669"/>
    <property type="project" value="InterPro"/>
</dbReference>
<sequence length="261" mass="29118">MAKFKNLLSGLFPKTNSKLETDAAVIPRSTDDDTENKNENSTASGPAVIPNATAEVPGSSALVPTTTTSTAEDEPQQLQLVNPALTQNIVNNVQNNTLSGPQTTISAGGVHVVHIKNARNFQIGNSFTFNLATENGNKPTNSSGQVKWANLKLSETIREMMKSEDELDTGMMDTISRHLGYEWKAFARTLDYSEGQIEAFECDHKTLAEQIYQFVLDWSRNDDNPTLGRMVELLWENKHKETVYRMKVLWKERRRNAANSN</sequence>
<protein>
    <recommendedName>
        <fullName evidence="2">Death domain-containing protein</fullName>
    </recommendedName>
</protein>
<organism evidence="3">
    <name type="scientific">Culex tarsalis</name>
    <name type="common">Encephalitis mosquito</name>
    <dbReference type="NCBI Taxonomy" id="7177"/>
    <lineage>
        <taxon>Eukaryota</taxon>
        <taxon>Metazoa</taxon>
        <taxon>Ecdysozoa</taxon>
        <taxon>Arthropoda</taxon>
        <taxon>Hexapoda</taxon>
        <taxon>Insecta</taxon>
        <taxon>Pterygota</taxon>
        <taxon>Neoptera</taxon>
        <taxon>Endopterygota</taxon>
        <taxon>Diptera</taxon>
        <taxon>Nematocera</taxon>
        <taxon>Culicoidea</taxon>
        <taxon>Culicidae</taxon>
        <taxon>Culicinae</taxon>
        <taxon>Culicini</taxon>
        <taxon>Culex</taxon>
        <taxon>Culex</taxon>
    </lineage>
</organism>
<accession>A0A1Q3F829</accession>
<dbReference type="InterPro" id="IPR000488">
    <property type="entry name" value="Death_dom"/>
</dbReference>
<proteinExistence type="predicted"/>
<dbReference type="AlphaFoldDB" id="A0A1Q3F829"/>
<dbReference type="EMBL" id="GFDL01011314">
    <property type="protein sequence ID" value="JAV23731.1"/>
    <property type="molecule type" value="Transcribed_RNA"/>
</dbReference>
<name>A0A1Q3F829_CULTA</name>
<feature type="compositionally biased region" description="Polar residues" evidence="1">
    <location>
        <begin position="62"/>
        <end position="73"/>
    </location>
</feature>
<reference evidence="3" key="1">
    <citation type="submission" date="2017-01" db="EMBL/GenBank/DDBJ databases">
        <title>A deep insight into the sialotranscriptome of adult male and female Cluex tarsalis mosquitoes.</title>
        <authorList>
            <person name="Ribeiro J.M."/>
            <person name="Moreira F."/>
            <person name="Bernard K.A."/>
            <person name="Calvo E."/>
        </authorList>
    </citation>
    <scope>NUCLEOTIDE SEQUENCE</scope>
    <source>
        <strain evidence="3">Kern County</strain>
        <tissue evidence="3">Salivary glands</tissue>
    </source>
</reference>
<dbReference type="InterPro" id="IPR011029">
    <property type="entry name" value="DEATH-like_dom_sf"/>
</dbReference>
<evidence type="ECO:0000256" key="1">
    <source>
        <dbReference type="SAM" id="MobiDB-lite"/>
    </source>
</evidence>